<reference evidence="3" key="1">
    <citation type="journal article" date="2020" name="Int. J. Syst. Evol. Microbiol.">
        <title>Alteromonas alba sp. nov., a marine bacterium isolated from the seawater of the West Pacific Ocean.</title>
        <authorList>
            <person name="Sun C."/>
            <person name="Wu Y.-H."/>
            <person name="Xamxidin M."/>
            <person name="Cheng H."/>
            <person name="Xu X.-W."/>
        </authorList>
    </citation>
    <scope>NUCLEOTIDE SEQUENCE [LARGE SCALE GENOMIC DNA]</scope>
    <source>
        <strain evidence="3">190</strain>
    </source>
</reference>
<accession>A0A2S9V7T4</accession>
<keyword evidence="1" id="KW-1133">Transmembrane helix</keyword>
<dbReference type="PANTHER" id="PTHR39594:SF1">
    <property type="entry name" value="PROTEIN YCHQ"/>
    <property type="match status" value="1"/>
</dbReference>
<dbReference type="InterPro" id="IPR007360">
    <property type="entry name" value="SirB"/>
</dbReference>
<keyword evidence="1" id="KW-0812">Transmembrane</keyword>
<comment type="caution">
    <text evidence="2">The sequence shown here is derived from an EMBL/GenBank/DDBJ whole genome shotgun (WGS) entry which is preliminary data.</text>
</comment>
<keyword evidence="3" id="KW-1185">Reference proteome</keyword>
<dbReference type="Pfam" id="PF04247">
    <property type="entry name" value="SirB"/>
    <property type="match status" value="1"/>
</dbReference>
<organism evidence="2 3">
    <name type="scientific">Alteromonas alba</name>
    <dbReference type="NCBI Taxonomy" id="2079529"/>
    <lineage>
        <taxon>Bacteria</taxon>
        <taxon>Pseudomonadati</taxon>
        <taxon>Pseudomonadota</taxon>
        <taxon>Gammaproteobacteria</taxon>
        <taxon>Alteromonadales</taxon>
        <taxon>Alteromonadaceae</taxon>
        <taxon>Alteromonas/Salinimonas group</taxon>
        <taxon>Alteromonas</taxon>
    </lineage>
</organism>
<feature type="transmembrane region" description="Helical" evidence="1">
    <location>
        <begin position="101"/>
        <end position="122"/>
    </location>
</feature>
<dbReference type="AlphaFoldDB" id="A0A2S9V7T4"/>
<evidence type="ECO:0000313" key="2">
    <source>
        <dbReference type="EMBL" id="PRO72494.1"/>
    </source>
</evidence>
<dbReference type="GO" id="GO:0005886">
    <property type="term" value="C:plasma membrane"/>
    <property type="evidence" value="ECO:0007669"/>
    <property type="project" value="TreeGrafter"/>
</dbReference>
<feature type="transmembrane region" description="Helical" evidence="1">
    <location>
        <begin position="6"/>
        <end position="26"/>
    </location>
</feature>
<evidence type="ECO:0000313" key="3">
    <source>
        <dbReference type="Proteomes" id="UP000238949"/>
    </source>
</evidence>
<dbReference type="PANTHER" id="PTHR39594">
    <property type="entry name" value="PROTEIN YCHQ"/>
    <property type="match status" value="1"/>
</dbReference>
<dbReference type="EMBL" id="PVNP01000186">
    <property type="protein sequence ID" value="PRO72494.1"/>
    <property type="molecule type" value="Genomic_DNA"/>
</dbReference>
<evidence type="ECO:0000256" key="1">
    <source>
        <dbReference type="SAM" id="Phobius"/>
    </source>
</evidence>
<dbReference type="RefSeq" id="WP_105935499.1">
    <property type="nucleotide sequence ID" value="NZ_PVNP01000186.1"/>
</dbReference>
<feature type="transmembrane region" description="Helical" evidence="1">
    <location>
        <begin position="38"/>
        <end position="64"/>
    </location>
</feature>
<dbReference type="OrthoDB" id="5588650at2"/>
<name>A0A2S9V7T4_9ALTE</name>
<keyword evidence="1" id="KW-0472">Membrane</keyword>
<dbReference type="PIRSF" id="PIRSF005610">
    <property type="entry name" value="SirB"/>
    <property type="match status" value="1"/>
</dbReference>
<dbReference type="Proteomes" id="UP000238949">
    <property type="component" value="Unassembled WGS sequence"/>
</dbReference>
<sequence length="124" mass="13873">MYMMAKHLHLTAVGLSILLFVIRFLYGQMNPGFLQKKWVKIVPHIIDTVLLLSAIWLCVILAQYPFVNGWLTFKVIGVIAYIGLGMMALKRAKTPPLKWGAFLAALVVLGLTAKVAVTKQVFFL</sequence>
<gene>
    <name evidence="2" type="ORF">C6Y40_16435</name>
</gene>
<feature type="transmembrane region" description="Helical" evidence="1">
    <location>
        <begin position="70"/>
        <end position="89"/>
    </location>
</feature>
<proteinExistence type="predicted"/>
<protein>
    <submittedName>
        <fullName evidence="2">Invasion protein</fullName>
    </submittedName>
</protein>